<dbReference type="AlphaFoldDB" id="A0A1I4S4Q3"/>
<organism evidence="1 2">
    <name type="scientific">Ectothiorhodospira mobilis</name>
    <dbReference type="NCBI Taxonomy" id="195064"/>
    <lineage>
        <taxon>Bacteria</taxon>
        <taxon>Pseudomonadati</taxon>
        <taxon>Pseudomonadota</taxon>
        <taxon>Gammaproteobacteria</taxon>
        <taxon>Chromatiales</taxon>
        <taxon>Ectothiorhodospiraceae</taxon>
        <taxon>Ectothiorhodospira</taxon>
    </lineage>
</organism>
<reference evidence="1 2" key="1">
    <citation type="submission" date="2016-10" db="EMBL/GenBank/DDBJ databases">
        <authorList>
            <person name="de Groot N.N."/>
        </authorList>
    </citation>
    <scope>NUCLEOTIDE SEQUENCE [LARGE SCALE GENOMIC DNA]</scope>
    <source>
        <strain evidence="1 2">DSM 4180</strain>
    </source>
</reference>
<name>A0A1I4S4Q3_ECTMO</name>
<evidence type="ECO:0000313" key="1">
    <source>
        <dbReference type="EMBL" id="SFM59455.1"/>
    </source>
</evidence>
<accession>A0A1I4S4Q3</accession>
<keyword evidence="2" id="KW-1185">Reference proteome</keyword>
<gene>
    <name evidence="1" type="ORF">SAMN05421721_1135</name>
</gene>
<evidence type="ECO:0000313" key="2">
    <source>
        <dbReference type="Proteomes" id="UP000199556"/>
    </source>
</evidence>
<proteinExistence type="predicted"/>
<protein>
    <submittedName>
        <fullName evidence="1">Uncharacterized protein</fullName>
    </submittedName>
</protein>
<dbReference type="Proteomes" id="UP000199556">
    <property type="component" value="Unassembled WGS sequence"/>
</dbReference>
<dbReference type="EMBL" id="FOUO01000013">
    <property type="protein sequence ID" value="SFM59455.1"/>
    <property type="molecule type" value="Genomic_DNA"/>
</dbReference>
<sequence>MELRRAAEPYRVDRSVSAYLEAMGLTDDR</sequence>